<evidence type="ECO:0000313" key="6">
    <source>
        <dbReference type="EMBL" id="GAA3573292.1"/>
    </source>
</evidence>
<dbReference type="InterPro" id="IPR012967">
    <property type="entry name" value="COMT_dimerisation"/>
</dbReference>
<dbReference type="InterPro" id="IPR029063">
    <property type="entry name" value="SAM-dependent_MTases_sf"/>
</dbReference>
<accession>A0ABP6XW57</accession>
<dbReference type="GO" id="GO:0008168">
    <property type="term" value="F:methyltransferase activity"/>
    <property type="evidence" value="ECO:0007669"/>
    <property type="project" value="UniProtKB-KW"/>
</dbReference>
<keyword evidence="7" id="KW-1185">Reference proteome</keyword>
<feature type="domain" description="O-methyltransferase C-terminal" evidence="4">
    <location>
        <begin position="116"/>
        <end position="322"/>
    </location>
</feature>
<evidence type="ECO:0000256" key="2">
    <source>
        <dbReference type="ARBA" id="ARBA00022679"/>
    </source>
</evidence>
<gene>
    <name evidence="6" type="ORF">GCM10022222_67010</name>
</gene>
<keyword evidence="3" id="KW-0949">S-adenosyl-L-methionine</keyword>
<dbReference type="PANTHER" id="PTHR43712">
    <property type="entry name" value="PUTATIVE (AFU_ORTHOLOGUE AFUA_4G14580)-RELATED"/>
    <property type="match status" value="1"/>
</dbReference>
<dbReference type="Pfam" id="PF00891">
    <property type="entry name" value="Methyltransf_2"/>
    <property type="match status" value="1"/>
</dbReference>
<dbReference type="PANTHER" id="PTHR43712:SF2">
    <property type="entry name" value="O-METHYLTRANSFERASE CICE"/>
    <property type="match status" value="1"/>
</dbReference>
<comment type="caution">
    <text evidence="6">The sequence shown here is derived from an EMBL/GenBank/DDBJ whole genome shotgun (WGS) entry which is preliminary data.</text>
</comment>
<reference evidence="7" key="1">
    <citation type="journal article" date="2019" name="Int. J. Syst. Evol. Microbiol.">
        <title>The Global Catalogue of Microorganisms (GCM) 10K type strain sequencing project: providing services to taxonomists for standard genome sequencing and annotation.</title>
        <authorList>
            <consortium name="The Broad Institute Genomics Platform"/>
            <consortium name="The Broad Institute Genome Sequencing Center for Infectious Disease"/>
            <person name="Wu L."/>
            <person name="Ma J."/>
        </authorList>
    </citation>
    <scope>NUCLEOTIDE SEQUENCE [LARGE SCALE GENOMIC DNA]</scope>
    <source>
        <strain evidence="7">JCM 16898</strain>
    </source>
</reference>
<dbReference type="InterPro" id="IPR036390">
    <property type="entry name" value="WH_DNA-bd_sf"/>
</dbReference>
<dbReference type="SUPFAM" id="SSF53335">
    <property type="entry name" value="S-adenosyl-L-methionine-dependent methyltransferases"/>
    <property type="match status" value="1"/>
</dbReference>
<dbReference type="InterPro" id="IPR036388">
    <property type="entry name" value="WH-like_DNA-bd_sf"/>
</dbReference>
<dbReference type="Gene3D" id="3.40.50.150">
    <property type="entry name" value="Vaccinia Virus protein VP39"/>
    <property type="match status" value="1"/>
</dbReference>
<evidence type="ECO:0000259" key="5">
    <source>
        <dbReference type="Pfam" id="PF08100"/>
    </source>
</evidence>
<dbReference type="PROSITE" id="PS51683">
    <property type="entry name" value="SAM_OMT_II"/>
    <property type="match status" value="1"/>
</dbReference>
<dbReference type="InterPro" id="IPR016461">
    <property type="entry name" value="COMT-like"/>
</dbReference>
<protein>
    <submittedName>
        <fullName evidence="6">Methyltransferase</fullName>
    </submittedName>
</protein>
<dbReference type="Proteomes" id="UP001500689">
    <property type="component" value="Unassembled WGS sequence"/>
</dbReference>
<dbReference type="EMBL" id="BAAAZN010000018">
    <property type="protein sequence ID" value="GAA3573292.1"/>
    <property type="molecule type" value="Genomic_DNA"/>
</dbReference>
<evidence type="ECO:0000256" key="1">
    <source>
        <dbReference type="ARBA" id="ARBA00022603"/>
    </source>
</evidence>
<evidence type="ECO:0000313" key="7">
    <source>
        <dbReference type="Proteomes" id="UP001500689"/>
    </source>
</evidence>
<dbReference type="GO" id="GO:0032259">
    <property type="term" value="P:methylation"/>
    <property type="evidence" value="ECO:0007669"/>
    <property type="project" value="UniProtKB-KW"/>
</dbReference>
<dbReference type="InterPro" id="IPR001077">
    <property type="entry name" value="COMT_C"/>
</dbReference>
<name>A0ABP6XW57_9PSEU</name>
<dbReference type="SUPFAM" id="SSF46785">
    <property type="entry name" value="Winged helix' DNA-binding domain"/>
    <property type="match status" value="1"/>
</dbReference>
<keyword evidence="2" id="KW-0808">Transferase</keyword>
<dbReference type="Gene3D" id="1.10.10.10">
    <property type="entry name" value="Winged helix-like DNA-binding domain superfamily/Winged helix DNA-binding domain"/>
    <property type="match status" value="1"/>
</dbReference>
<evidence type="ECO:0000259" key="4">
    <source>
        <dbReference type="Pfam" id="PF00891"/>
    </source>
</evidence>
<feature type="domain" description="O-methyltransferase dimerisation" evidence="5">
    <location>
        <begin position="19"/>
        <end position="92"/>
    </location>
</feature>
<dbReference type="PIRSF" id="PIRSF005739">
    <property type="entry name" value="O-mtase"/>
    <property type="match status" value="1"/>
</dbReference>
<organism evidence="6 7">
    <name type="scientific">Amycolatopsis ultiminotia</name>
    <dbReference type="NCBI Taxonomy" id="543629"/>
    <lineage>
        <taxon>Bacteria</taxon>
        <taxon>Bacillati</taxon>
        <taxon>Actinomycetota</taxon>
        <taxon>Actinomycetes</taxon>
        <taxon>Pseudonocardiales</taxon>
        <taxon>Pseudonocardiaceae</taxon>
        <taxon>Amycolatopsis</taxon>
    </lineage>
</organism>
<keyword evidence="1 6" id="KW-0489">Methyltransferase</keyword>
<sequence length="349" mass="37586">MVVDSEHPSESSPSEVMAQLLDGFALSQALFVLAEAGVATVLEREGPQTVAALAERTQSDPGALGRLIRSLAPHGVFRTDGDRVAVTALGATLSEHHPQSVHSVAVGSMDLHYRAFAELRHTLRTGEPAATRYFGEPYFDWIATDPARAKLFGEAMTAFGTMRAGMFDGYRLPPGRTIADLGASDGSLLVDLLLRDHQLDRRGIVFDLPTTVESARPVLAAAGVADRVDLVAGDFFEAVPSADIYLLSWILHDWSDADSRRILTSIASAAPPHARLLVVEQIVPAGDDPHPTKKFDLTMLGILGGKERSEQEYRELLDSGGFAVDRVVPTSGPFVIIEATRRDAASDRP</sequence>
<proteinExistence type="predicted"/>
<evidence type="ECO:0000256" key="3">
    <source>
        <dbReference type="ARBA" id="ARBA00022691"/>
    </source>
</evidence>
<dbReference type="Pfam" id="PF08100">
    <property type="entry name" value="Dimerisation"/>
    <property type="match status" value="1"/>
</dbReference>